<feature type="transmembrane region" description="Helical" evidence="6">
    <location>
        <begin position="160"/>
        <end position="178"/>
    </location>
</feature>
<dbReference type="InterPro" id="IPR038330">
    <property type="entry name" value="TspO/MBR-related_sf"/>
</dbReference>
<evidence type="ECO:0000256" key="4">
    <source>
        <dbReference type="ARBA" id="ARBA00022989"/>
    </source>
</evidence>
<dbReference type="Gene3D" id="1.20.1260.100">
    <property type="entry name" value="TspO/MBR protein"/>
    <property type="match status" value="1"/>
</dbReference>
<keyword evidence="7" id="KW-0732">Signal</keyword>
<name>A0ABR1FJK3_AURAN</name>
<dbReference type="PANTHER" id="PTHR10057:SF0">
    <property type="entry name" value="TRANSLOCATOR PROTEIN"/>
    <property type="match status" value="1"/>
</dbReference>
<evidence type="ECO:0000313" key="8">
    <source>
        <dbReference type="EMBL" id="KAK7232062.1"/>
    </source>
</evidence>
<evidence type="ECO:0000313" key="9">
    <source>
        <dbReference type="Proteomes" id="UP001363151"/>
    </source>
</evidence>
<feature type="signal peptide" evidence="7">
    <location>
        <begin position="1"/>
        <end position="16"/>
    </location>
</feature>
<dbReference type="Proteomes" id="UP001363151">
    <property type="component" value="Unassembled WGS sequence"/>
</dbReference>
<evidence type="ECO:0000256" key="7">
    <source>
        <dbReference type="SAM" id="SignalP"/>
    </source>
</evidence>
<feature type="transmembrane region" description="Helical" evidence="6">
    <location>
        <begin position="40"/>
        <end position="60"/>
    </location>
</feature>
<feature type="transmembrane region" description="Helical" evidence="6">
    <location>
        <begin position="132"/>
        <end position="154"/>
    </location>
</feature>
<dbReference type="CDD" id="cd15904">
    <property type="entry name" value="TSPO_MBR"/>
    <property type="match status" value="1"/>
</dbReference>
<evidence type="ECO:0000256" key="2">
    <source>
        <dbReference type="ARBA" id="ARBA00007524"/>
    </source>
</evidence>
<evidence type="ECO:0000256" key="6">
    <source>
        <dbReference type="SAM" id="Phobius"/>
    </source>
</evidence>
<keyword evidence="8" id="KW-0675">Receptor</keyword>
<keyword evidence="9" id="KW-1185">Reference proteome</keyword>
<protein>
    <submittedName>
        <fullName evidence="8">Benzodiazepine receptor</fullName>
    </submittedName>
</protein>
<comment type="subcellular location">
    <subcellularLocation>
        <location evidence="1">Membrane</location>
        <topology evidence="1">Multi-pass membrane protein</topology>
    </subcellularLocation>
</comment>
<evidence type="ECO:0000256" key="5">
    <source>
        <dbReference type="ARBA" id="ARBA00023136"/>
    </source>
</evidence>
<keyword evidence="3 6" id="KW-0812">Transmembrane</keyword>
<comment type="similarity">
    <text evidence="2">Belongs to the TspO/BZRP family.</text>
</comment>
<reference evidence="8 9" key="1">
    <citation type="submission" date="2024-03" db="EMBL/GenBank/DDBJ databases">
        <title>Aureococcus anophagefferens CCMP1851 and Kratosvirus quantuckense: Draft genome of a second virus-susceptible host strain in the model system.</title>
        <authorList>
            <person name="Chase E."/>
            <person name="Truchon A.R."/>
            <person name="Schepens W."/>
            <person name="Wilhelm S.W."/>
        </authorList>
    </citation>
    <scope>NUCLEOTIDE SEQUENCE [LARGE SCALE GENOMIC DNA]</scope>
    <source>
        <strain evidence="8 9">CCMP1851</strain>
    </source>
</reference>
<proteinExistence type="inferred from homology"/>
<sequence>MARSLCLSLVFAAASSFRPTSHHAKAPPRRAVVAAVAPAPAWVAGACLGGVLGTPFVVAATKTWYGDGTLNLPSWTPPKGIFAPVWTTLYATIGFAAYKAAAANALPKLAVAHYVGNLLWAPLFFKLKQFKAALGLNVALVASLVAVLPAFGAVGARALLLPYLAWLVFATVLNAEIVRLNPKGLVEANVGVDTLYS</sequence>
<keyword evidence="5 6" id="KW-0472">Membrane</keyword>
<accession>A0ABR1FJK3</accession>
<dbReference type="EMBL" id="JBBJCI010000371">
    <property type="protein sequence ID" value="KAK7232062.1"/>
    <property type="molecule type" value="Genomic_DNA"/>
</dbReference>
<keyword evidence="4 6" id="KW-1133">Transmembrane helix</keyword>
<evidence type="ECO:0000256" key="1">
    <source>
        <dbReference type="ARBA" id="ARBA00004141"/>
    </source>
</evidence>
<dbReference type="Pfam" id="PF03073">
    <property type="entry name" value="TspO_MBR"/>
    <property type="match status" value="1"/>
</dbReference>
<comment type="caution">
    <text evidence="8">The sequence shown here is derived from an EMBL/GenBank/DDBJ whole genome shotgun (WGS) entry which is preliminary data.</text>
</comment>
<gene>
    <name evidence="8" type="ORF">SO694_00031229</name>
</gene>
<organism evidence="8 9">
    <name type="scientific">Aureococcus anophagefferens</name>
    <name type="common">Harmful bloom alga</name>
    <dbReference type="NCBI Taxonomy" id="44056"/>
    <lineage>
        <taxon>Eukaryota</taxon>
        <taxon>Sar</taxon>
        <taxon>Stramenopiles</taxon>
        <taxon>Ochrophyta</taxon>
        <taxon>Pelagophyceae</taxon>
        <taxon>Pelagomonadales</taxon>
        <taxon>Pelagomonadaceae</taxon>
        <taxon>Aureococcus</taxon>
    </lineage>
</organism>
<dbReference type="InterPro" id="IPR004307">
    <property type="entry name" value="TspO_MBR"/>
</dbReference>
<feature type="transmembrane region" description="Helical" evidence="6">
    <location>
        <begin position="81"/>
        <end position="100"/>
    </location>
</feature>
<evidence type="ECO:0000256" key="3">
    <source>
        <dbReference type="ARBA" id="ARBA00022692"/>
    </source>
</evidence>
<feature type="chain" id="PRO_5046733423" evidence="7">
    <location>
        <begin position="17"/>
        <end position="197"/>
    </location>
</feature>
<dbReference type="PANTHER" id="PTHR10057">
    <property type="entry name" value="PERIPHERAL-TYPE BENZODIAZEPINE RECEPTOR"/>
    <property type="match status" value="1"/>
</dbReference>